<name>A0ABD2NU60_9CUCU</name>
<dbReference type="Gene3D" id="3.90.1200.10">
    <property type="match status" value="1"/>
</dbReference>
<gene>
    <name evidence="2" type="ORF">HHI36_005355</name>
</gene>
<dbReference type="EMBL" id="JABFTP020000144">
    <property type="protein sequence ID" value="KAL3282160.1"/>
    <property type="molecule type" value="Genomic_DNA"/>
</dbReference>
<feature type="domain" description="CHK kinase-like" evidence="1">
    <location>
        <begin position="1"/>
        <end position="105"/>
    </location>
</feature>
<organism evidence="2 3">
    <name type="scientific">Cryptolaemus montrouzieri</name>
    <dbReference type="NCBI Taxonomy" id="559131"/>
    <lineage>
        <taxon>Eukaryota</taxon>
        <taxon>Metazoa</taxon>
        <taxon>Ecdysozoa</taxon>
        <taxon>Arthropoda</taxon>
        <taxon>Hexapoda</taxon>
        <taxon>Insecta</taxon>
        <taxon>Pterygota</taxon>
        <taxon>Neoptera</taxon>
        <taxon>Endopterygota</taxon>
        <taxon>Coleoptera</taxon>
        <taxon>Polyphaga</taxon>
        <taxon>Cucujiformia</taxon>
        <taxon>Coccinelloidea</taxon>
        <taxon>Coccinellidae</taxon>
        <taxon>Scymninae</taxon>
        <taxon>Scymnini</taxon>
        <taxon>Cryptolaemus</taxon>
    </lineage>
</organism>
<dbReference type="SMART" id="SM00587">
    <property type="entry name" value="CHK"/>
    <property type="match status" value="1"/>
</dbReference>
<sequence>MVEKLKFLNEQCANLLKNYFLVDVNENYVVLRHGDCWMNNFLFHYDENEINPDKVAVIDWQMSMIGSPMSDLAFFLFYGCSKTELDHLDDLLDFYYDNLSNNLRKLGSEPETCFPKGKVMETFKKYALAAIVGMPLMVKISYVSNLPEKCDYSEVGQEGGFNCDCEEKLRDEEGYIRRLDGLLKLCIERGFL</sequence>
<accession>A0ABD2NU60</accession>
<dbReference type="AlphaFoldDB" id="A0ABD2NU60"/>
<protein>
    <recommendedName>
        <fullName evidence="1">CHK kinase-like domain-containing protein</fullName>
    </recommendedName>
</protein>
<evidence type="ECO:0000313" key="2">
    <source>
        <dbReference type="EMBL" id="KAL3282160.1"/>
    </source>
</evidence>
<dbReference type="SUPFAM" id="SSF56112">
    <property type="entry name" value="Protein kinase-like (PK-like)"/>
    <property type="match status" value="1"/>
</dbReference>
<dbReference type="InterPro" id="IPR004119">
    <property type="entry name" value="EcKL"/>
</dbReference>
<evidence type="ECO:0000259" key="1">
    <source>
        <dbReference type="SMART" id="SM00587"/>
    </source>
</evidence>
<dbReference type="PANTHER" id="PTHR11012:SF30">
    <property type="entry name" value="PROTEIN KINASE-LIKE DOMAIN-CONTAINING"/>
    <property type="match status" value="1"/>
</dbReference>
<dbReference type="InterPro" id="IPR015897">
    <property type="entry name" value="CHK_kinase-like"/>
</dbReference>
<reference evidence="2 3" key="1">
    <citation type="journal article" date="2021" name="BMC Biol.">
        <title>Horizontally acquired antibacterial genes associated with adaptive radiation of ladybird beetles.</title>
        <authorList>
            <person name="Li H.S."/>
            <person name="Tang X.F."/>
            <person name="Huang Y.H."/>
            <person name="Xu Z.Y."/>
            <person name="Chen M.L."/>
            <person name="Du X.Y."/>
            <person name="Qiu B.Y."/>
            <person name="Chen P.T."/>
            <person name="Zhang W."/>
            <person name="Slipinski A."/>
            <person name="Escalona H.E."/>
            <person name="Waterhouse R.M."/>
            <person name="Zwick A."/>
            <person name="Pang H."/>
        </authorList>
    </citation>
    <scope>NUCLEOTIDE SEQUENCE [LARGE SCALE GENOMIC DNA]</scope>
    <source>
        <strain evidence="2">SYSU2018</strain>
    </source>
</reference>
<evidence type="ECO:0000313" key="3">
    <source>
        <dbReference type="Proteomes" id="UP001516400"/>
    </source>
</evidence>
<proteinExistence type="predicted"/>
<dbReference type="InterPro" id="IPR011009">
    <property type="entry name" value="Kinase-like_dom_sf"/>
</dbReference>
<comment type="caution">
    <text evidence="2">The sequence shown here is derived from an EMBL/GenBank/DDBJ whole genome shotgun (WGS) entry which is preliminary data.</text>
</comment>
<dbReference type="Proteomes" id="UP001516400">
    <property type="component" value="Unassembled WGS sequence"/>
</dbReference>
<dbReference type="PANTHER" id="PTHR11012">
    <property type="entry name" value="PROTEIN KINASE-LIKE DOMAIN-CONTAINING"/>
    <property type="match status" value="1"/>
</dbReference>
<dbReference type="Pfam" id="PF02958">
    <property type="entry name" value="EcKL"/>
    <property type="match status" value="1"/>
</dbReference>
<keyword evidence="3" id="KW-1185">Reference proteome</keyword>